<evidence type="ECO:0000313" key="2">
    <source>
        <dbReference type="EMBL" id="GAQ78225.1"/>
    </source>
</evidence>
<keyword evidence="1" id="KW-0732">Signal</keyword>
<dbReference type="EMBL" id="DF236958">
    <property type="protein sequence ID" value="GAQ78225.1"/>
    <property type="molecule type" value="Genomic_DNA"/>
</dbReference>
<sequence length="185" mass="17963">MAAWVSALVGALLLVTLGTQASASRAFPEVAANQAGARTLLQVPTAAPPEGSACAGNQMLCAVTNIGSFTANASLLVCCTGVCPASGDTPRDVAARCMVSTGPSAAPGTTLSVPVPVISLPSAAPGPVPVTTVTLPSMAPGAPVTIIVVPSLPTTAPSPAETIPVLPTTAPIPAESIPALPTTVP</sequence>
<accession>A0A1Y1HIB8</accession>
<keyword evidence="3" id="KW-1185">Reference proteome</keyword>
<feature type="signal peptide" evidence="1">
    <location>
        <begin position="1"/>
        <end position="23"/>
    </location>
</feature>
<feature type="non-terminal residue" evidence="2">
    <location>
        <position position="185"/>
    </location>
</feature>
<organism evidence="2 3">
    <name type="scientific">Klebsormidium nitens</name>
    <name type="common">Green alga</name>
    <name type="synonym">Ulothrix nitens</name>
    <dbReference type="NCBI Taxonomy" id="105231"/>
    <lineage>
        <taxon>Eukaryota</taxon>
        <taxon>Viridiplantae</taxon>
        <taxon>Streptophyta</taxon>
        <taxon>Klebsormidiophyceae</taxon>
        <taxon>Klebsormidiales</taxon>
        <taxon>Klebsormidiaceae</taxon>
        <taxon>Klebsormidium</taxon>
    </lineage>
</organism>
<feature type="chain" id="PRO_5013276753" evidence="1">
    <location>
        <begin position="24"/>
        <end position="185"/>
    </location>
</feature>
<dbReference type="AlphaFoldDB" id="A0A1Y1HIB8"/>
<gene>
    <name evidence="2" type="ORF">KFL_000090710</name>
</gene>
<evidence type="ECO:0000313" key="3">
    <source>
        <dbReference type="Proteomes" id="UP000054558"/>
    </source>
</evidence>
<proteinExistence type="predicted"/>
<dbReference type="Proteomes" id="UP000054558">
    <property type="component" value="Unassembled WGS sequence"/>
</dbReference>
<name>A0A1Y1HIB8_KLENI</name>
<reference evidence="2 3" key="1">
    <citation type="journal article" date="2014" name="Nat. Commun.">
        <title>Klebsormidium flaccidum genome reveals primary factors for plant terrestrial adaptation.</title>
        <authorList>
            <person name="Hori K."/>
            <person name="Maruyama F."/>
            <person name="Fujisawa T."/>
            <person name="Togashi T."/>
            <person name="Yamamoto N."/>
            <person name="Seo M."/>
            <person name="Sato S."/>
            <person name="Yamada T."/>
            <person name="Mori H."/>
            <person name="Tajima N."/>
            <person name="Moriyama T."/>
            <person name="Ikeuchi M."/>
            <person name="Watanabe M."/>
            <person name="Wada H."/>
            <person name="Kobayashi K."/>
            <person name="Saito M."/>
            <person name="Masuda T."/>
            <person name="Sasaki-Sekimoto Y."/>
            <person name="Mashiguchi K."/>
            <person name="Awai K."/>
            <person name="Shimojima M."/>
            <person name="Masuda S."/>
            <person name="Iwai M."/>
            <person name="Nobusawa T."/>
            <person name="Narise T."/>
            <person name="Kondo S."/>
            <person name="Saito H."/>
            <person name="Sato R."/>
            <person name="Murakawa M."/>
            <person name="Ihara Y."/>
            <person name="Oshima-Yamada Y."/>
            <person name="Ohtaka K."/>
            <person name="Satoh M."/>
            <person name="Sonobe K."/>
            <person name="Ishii M."/>
            <person name="Ohtani R."/>
            <person name="Kanamori-Sato M."/>
            <person name="Honoki R."/>
            <person name="Miyazaki D."/>
            <person name="Mochizuki H."/>
            <person name="Umetsu J."/>
            <person name="Higashi K."/>
            <person name="Shibata D."/>
            <person name="Kamiya Y."/>
            <person name="Sato N."/>
            <person name="Nakamura Y."/>
            <person name="Tabata S."/>
            <person name="Ida S."/>
            <person name="Kurokawa K."/>
            <person name="Ohta H."/>
        </authorList>
    </citation>
    <scope>NUCLEOTIDE SEQUENCE [LARGE SCALE GENOMIC DNA]</scope>
    <source>
        <strain evidence="2 3">NIES-2285</strain>
    </source>
</reference>
<protein>
    <submittedName>
        <fullName evidence="2">Uncharacterized protein</fullName>
    </submittedName>
</protein>
<evidence type="ECO:0000256" key="1">
    <source>
        <dbReference type="SAM" id="SignalP"/>
    </source>
</evidence>